<reference evidence="4 5" key="1">
    <citation type="submission" date="2016-11" db="EMBL/GenBank/DDBJ databases">
        <authorList>
            <person name="Jaros S."/>
            <person name="Januszkiewicz K."/>
            <person name="Wedrychowicz H."/>
        </authorList>
    </citation>
    <scope>NUCLEOTIDE SEQUENCE [LARGE SCALE GENOMIC DNA]</scope>
    <source>
        <strain evidence="4 5">DSM 24787</strain>
    </source>
</reference>
<keyword evidence="5" id="KW-1185">Reference proteome</keyword>
<organism evidence="4 5">
    <name type="scientific">Chitinophaga niabensis</name>
    <dbReference type="NCBI Taxonomy" id="536979"/>
    <lineage>
        <taxon>Bacteria</taxon>
        <taxon>Pseudomonadati</taxon>
        <taxon>Bacteroidota</taxon>
        <taxon>Chitinophagia</taxon>
        <taxon>Chitinophagales</taxon>
        <taxon>Chitinophagaceae</taxon>
        <taxon>Chitinophaga</taxon>
    </lineage>
</organism>
<dbReference type="Proteomes" id="UP000185003">
    <property type="component" value="Unassembled WGS sequence"/>
</dbReference>
<protein>
    <submittedName>
        <fullName evidence="4">Response regulator receiver domain-containing protein</fullName>
    </submittedName>
</protein>
<dbReference type="Gene3D" id="3.40.50.2300">
    <property type="match status" value="1"/>
</dbReference>
<dbReference type="InterPro" id="IPR001789">
    <property type="entry name" value="Sig_transdc_resp-reg_receiver"/>
</dbReference>
<evidence type="ECO:0000256" key="2">
    <source>
        <dbReference type="PROSITE-ProRule" id="PRU00169"/>
    </source>
</evidence>
<evidence type="ECO:0000259" key="3">
    <source>
        <dbReference type="PROSITE" id="PS50110"/>
    </source>
</evidence>
<dbReference type="CDD" id="cd00156">
    <property type="entry name" value="REC"/>
    <property type="match status" value="1"/>
</dbReference>
<dbReference type="PANTHER" id="PTHR44591:SF3">
    <property type="entry name" value="RESPONSE REGULATORY DOMAIN-CONTAINING PROTEIN"/>
    <property type="match status" value="1"/>
</dbReference>
<dbReference type="SUPFAM" id="SSF52172">
    <property type="entry name" value="CheY-like"/>
    <property type="match status" value="1"/>
</dbReference>
<dbReference type="Pfam" id="PF00072">
    <property type="entry name" value="Response_reg"/>
    <property type="match status" value="1"/>
</dbReference>
<name>A0A1N6FLZ1_9BACT</name>
<proteinExistence type="predicted"/>
<dbReference type="EMBL" id="FSRA01000001">
    <property type="protein sequence ID" value="SIN96272.1"/>
    <property type="molecule type" value="Genomic_DNA"/>
</dbReference>
<dbReference type="AlphaFoldDB" id="A0A1N6FLZ1"/>
<dbReference type="InterPro" id="IPR050595">
    <property type="entry name" value="Bact_response_regulator"/>
</dbReference>
<sequence length="126" mass="13938">MTNAATETIGKQKILIVDDEGEMCLLINLLLDGEGMEIEHVQSISDAVEYFQQEVPSVVLLDNRLPDGYGIDLIEFIRSEYPATRIIMISGVDIAAKDIALENGADLFLEKPFNKKTLIQSIQGLV</sequence>
<dbReference type="STRING" id="536979.SAMN04488055_2293"/>
<evidence type="ECO:0000313" key="4">
    <source>
        <dbReference type="EMBL" id="SIN96272.1"/>
    </source>
</evidence>
<dbReference type="PANTHER" id="PTHR44591">
    <property type="entry name" value="STRESS RESPONSE REGULATOR PROTEIN 1"/>
    <property type="match status" value="1"/>
</dbReference>
<keyword evidence="1 2" id="KW-0597">Phosphoprotein</keyword>
<dbReference type="InterPro" id="IPR011006">
    <property type="entry name" value="CheY-like_superfamily"/>
</dbReference>
<dbReference type="PROSITE" id="PS50110">
    <property type="entry name" value="RESPONSE_REGULATORY"/>
    <property type="match status" value="1"/>
</dbReference>
<gene>
    <name evidence="4" type="ORF">SAMN04488055_2293</name>
</gene>
<evidence type="ECO:0000256" key="1">
    <source>
        <dbReference type="ARBA" id="ARBA00022553"/>
    </source>
</evidence>
<evidence type="ECO:0000313" key="5">
    <source>
        <dbReference type="Proteomes" id="UP000185003"/>
    </source>
</evidence>
<accession>A0A1N6FLZ1</accession>
<feature type="domain" description="Response regulatory" evidence="3">
    <location>
        <begin position="13"/>
        <end position="126"/>
    </location>
</feature>
<dbReference type="OrthoDB" id="9789181at2"/>
<feature type="modified residue" description="4-aspartylphosphate" evidence="2">
    <location>
        <position position="62"/>
    </location>
</feature>
<dbReference type="SMART" id="SM00448">
    <property type="entry name" value="REC"/>
    <property type="match status" value="1"/>
</dbReference>
<dbReference type="GO" id="GO:0000160">
    <property type="term" value="P:phosphorelay signal transduction system"/>
    <property type="evidence" value="ECO:0007669"/>
    <property type="project" value="InterPro"/>
</dbReference>
<dbReference type="RefSeq" id="WP_074240556.1">
    <property type="nucleotide sequence ID" value="NZ_FSRA01000001.1"/>
</dbReference>